<dbReference type="GO" id="GO:0016788">
    <property type="term" value="F:hydrolase activity, acting on ester bonds"/>
    <property type="evidence" value="ECO:0007669"/>
    <property type="project" value="InterPro"/>
</dbReference>
<dbReference type="EMBL" id="BMWX01000002">
    <property type="protein sequence ID" value="GGZ18285.1"/>
    <property type="molecule type" value="Genomic_DNA"/>
</dbReference>
<dbReference type="GO" id="GO:0046872">
    <property type="term" value="F:metal ion binding"/>
    <property type="evidence" value="ECO:0007669"/>
    <property type="project" value="UniProtKB-KW"/>
</dbReference>
<evidence type="ECO:0000256" key="3">
    <source>
        <dbReference type="ARBA" id="ARBA00022759"/>
    </source>
</evidence>
<dbReference type="PANTHER" id="PTHR33146:SF26">
    <property type="entry name" value="ENDONUCLEASE 4"/>
    <property type="match status" value="1"/>
</dbReference>
<evidence type="ECO:0000256" key="6">
    <source>
        <dbReference type="ARBA" id="ARBA00023180"/>
    </source>
</evidence>
<keyword evidence="6" id="KW-0325">Glycoprotein</keyword>
<comment type="caution">
    <text evidence="7">The sequence shown here is derived from an EMBL/GenBank/DDBJ whole genome shotgun (WGS) entry which is preliminary data.</text>
</comment>
<keyword evidence="8" id="KW-1185">Reference proteome</keyword>
<dbReference type="GO" id="GO:0004519">
    <property type="term" value="F:endonuclease activity"/>
    <property type="evidence" value="ECO:0007669"/>
    <property type="project" value="UniProtKB-KW"/>
</dbReference>
<organism evidence="7 8">
    <name type="scientific">Echinicola pacifica</name>
    <dbReference type="NCBI Taxonomy" id="346377"/>
    <lineage>
        <taxon>Bacteria</taxon>
        <taxon>Pseudomonadati</taxon>
        <taxon>Bacteroidota</taxon>
        <taxon>Cytophagia</taxon>
        <taxon>Cytophagales</taxon>
        <taxon>Cyclobacteriaceae</taxon>
        <taxon>Echinicola</taxon>
    </lineage>
</organism>
<dbReference type="Pfam" id="PF02265">
    <property type="entry name" value="S1-P1_nuclease"/>
    <property type="match status" value="1"/>
</dbReference>
<evidence type="ECO:0000256" key="1">
    <source>
        <dbReference type="ARBA" id="ARBA00022722"/>
    </source>
</evidence>
<evidence type="ECO:0000256" key="5">
    <source>
        <dbReference type="ARBA" id="ARBA00023157"/>
    </source>
</evidence>
<dbReference type="CDD" id="cd11010">
    <property type="entry name" value="S1-P1_nuclease"/>
    <property type="match status" value="1"/>
</dbReference>
<evidence type="ECO:0000256" key="2">
    <source>
        <dbReference type="ARBA" id="ARBA00022723"/>
    </source>
</evidence>
<dbReference type="SUPFAM" id="SSF48537">
    <property type="entry name" value="Phospholipase C/P1 nuclease"/>
    <property type="match status" value="1"/>
</dbReference>
<name>A0A918PQH3_9BACT</name>
<dbReference type="GO" id="GO:0006308">
    <property type="term" value="P:DNA catabolic process"/>
    <property type="evidence" value="ECO:0007669"/>
    <property type="project" value="InterPro"/>
</dbReference>
<keyword evidence="5" id="KW-1015">Disulfide bond</keyword>
<evidence type="ECO:0000313" key="8">
    <source>
        <dbReference type="Proteomes" id="UP000619457"/>
    </source>
</evidence>
<protein>
    <submittedName>
        <fullName evidence="7">Endonuclease</fullName>
    </submittedName>
</protein>
<dbReference type="GO" id="GO:0003676">
    <property type="term" value="F:nucleic acid binding"/>
    <property type="evidence" value="ECO:0007669"/>
    <property type="project" value="InterPro"/>
</dbReference>
<sequence length="257" mass="29458">MKKNHFLALCLSLFVVGNSFGWGKTGHRVVGQIAEWHLSNKALKNIGQILGPESLAMSANWMDEIRSDNAYSYTYTWHYLTVHEGRGYQPELQEKDGDAYEVMQKLIDELKNHPLSDNKKAENIRMLVHIVGDLHQPLHVGTGEDKGGNEVDVYYFNQKTNLHTVWDSKIIDHQQLSFTEWSAHLNRRADQKTVDKLQAAPFSQWLSEAVQLRAIVYNLPESKRLSYRYDYETVSIIEERLLAGGIRLAGILNDIYG</sequence>
<dbReference type="AlphaFoldDB" id="A0A918PQH3"/>
<gene>
    <name evidence="7" type="ORF">GCM10007049_08030</name>
</gene>
<evidence type="ECO:0000313" key="7">
    <source>
        <dbReference type="EMBL" id="GGZ18285.1"/>
    </source>
</evidence>
<dbReference type="Gene3D" id="1.10.575.10">
    <property type="entry name" value="P1 Nuclease"/>
    <property type="match status" value="1"/>
</dbReference>
<keyword evidence="2" id="KW-0479">Metal-binding</keyword>
<accession>A0A918PQH3</accession>
<dbReference type="Proteomes" id="UP000619457">
    <property type="component" value="Unassembled WGS sequence"/>
</dbReference>
<keyword evidence="1" id="KW-0540">Nuclease</keyword>
<dbReference type="InterPro" id="IPR003154">
    <property type="entry name" value="S1/P1nuclease"/>
</dbReference>
<keyword evidence="4" id="KW-0378">Hydrolase</keyword>
<proteinExistence type="predicted"/>
<reference evidence="7" key="2">
    <citation type="submission" date="2020-09" db="EMBL/GenBank/DDBJ databases">
        <authorList>
            <person name="Sun Q."/>
            <person name="Kim S."/>
        </authorList>
    </citation>
    <scope>NUCLEOTIDE SEQUENCE</scope>
    <source>
        <strain evidence="7">KCTC 12368</strain>
    </source>
</reference>
<dbReference type="InterPro" id="IPR008947">
    <property type="entry name" value="PLipase_C/P1_nuclease_dom_sf"/>
</dbReference>
<reference evidence="7" key="1">
    <citation type="journal article" date="2014" name="Int. J. Syst. Evol. Microbiol.">
        <title>Complete genome sequence of Corynebacterium casei LMG S-19264T (=DSM 44701T), isolated from a smear-ripened cheese.</title>
        <authorList>
            <consortium name="US DOE Joint Genome Institute (JGI-PGF)"/>
            <person name="Walter F."/>
            <person name="Albersmeier A."/>
            <person name="Kalinowski J."/>
            <person name="Ruckert C."/>
        </authorList>
    </citation>
    <scope>NUCLEOTIDE SEQUENCE</scope>
    <source>
        <strain evidence="7">KCTC 12368</strain>
    </source>
</reference>
<keyword evidence="3 7" id="KW-0255">Endonuclease</keyword>
<dbReference type="RefSeq" id="WP_018472698.1">
    <property type="nucleotide sequence ID" value="NZ_BMWX01000002.1"/>
</dbReference>
<evidence type="ECO:0000256" key="4">
    <source>
        <dbReference type="ARBA" id="ARBA00022801"/>
    </source>
</evidence>
<dbReference type="PANTHER" id="PTHR33146">
    <property type="entry name" value="ENDONUCLEASE 4"/>
    <property type="match status" value="1"/>
</dbReference>